<protein>
    <submittedName>
        <fullName evidence="1">Uncharacterized protein</fullName>
    </submittedName>
</protein>
<reference evidence="1 2" key="1">
    <citation type="submission" date="2019-03" db="EMBL/GenBank/DDBJ databases">
        <title>Single cell metagenomics reveals metabolic interactions within the superorganism composed of flagellate Streblomastix strix and complex community of Bacteroidetes bacteria on its surface.</title>
        <authorList>
            <person name="Treitli S.C."/>
            <person name="Kolisko M."/>
            <person name="Husnik F."/>
            <person name="Keeling P."/>
            <person name="Hampl V."/>
        </authorList>
    </citation>
    <scope>NUCLEOTIDE SEQUENCE [LARGE SCALE GENOMIC DNA]</scope>
    <source>
        <strain evidence="1">ST1C</strain>
    </source>
</reference>
<proteinExistence type="predicted"/>
<dbReference type="EMBL" id="SNRW01000980">
    <property type="protein sequence ID" value="KAA6398330.1"/>
    <property type="molecule type" value="Genomic_DNA"/>
</dbReference>
<evidence type="ECO:0000313" key="1">
    <source>
        <dbReference type="EMBL" id="KAA6398330.1"/>
    </source>
</evidence>
<accession>A0A5J4WTN1</accession>
<comment type="caution">
    <text evidence="1">The sequence shown here is derived from an EMBL/GenBank/DDBJ whole genome shotgun (WGS) entry which is preliminary data.</text>
</comment>
<name>A0A5J4WTN1_9EUKA</name>
<evidence type="ECO:0000313" key="2">
    <source>
        <dbReference type="Proteomes" id="UP000324800"/>
    </source>
</evidence>
<dbReference type="AlphaFoldDB" id="A0A5J4WTN1"/>
<organism evidence="1 2">
    <name type="scientific">Streblomastix strix</name>
    <dbReference type="NCBI Taxonomy" id="222440"/>
    <lineage>
        <taxon>Eukaryota</taxon>
        <taxon>Metamonada</taxon>
        <taxon>Preaxostyla</taxon>
        <taxon>Oxymonadida</taxon>
        <taxon>Streblomastigidae</taxon>
        <taxon>Streblomastix</taxon>
    </lineage>
</organism>
<sequence>MQIAENKKHFIITREQTQVEQHSFQRRLPTDFVNSQNERKITFVQCIVPWKVKKYFYDLNLQNDPDTTPVEHRKISLHSTLVQEEQYNDYYVGMCDEQRTSKVFPQMNRRPMIYFWFKDQDGNELDVTHMDFTLELLLEF</sequence>
<gene>
    <name evidence="1" type="ORF">EZS28_006138</name>
</gene>
<dbReference type="Proteomes" id="UP000324800">
    <property type="component" value="Unassembled WGS sequence"/>
</dbReference>